<evidence type="ECO:0000256" key="1">
    <source>
        <dbReference type="SAM" id="Phobius"/>
    </source>
</evidence>
<gene>
    <name evidence="2" type="ORF">GOCE00092_LOCUS28053</name>
</gene>
<dbReference type="AlphaFoldDB" id="A0A7S1VVB9"/>
<feature type="transmembrane region" description="Helical" evidence="1">
    <location>
        <begin position="31"/>
        <end position="48"/>
    </location>
</feature>
<accession>A0A7S1VVB9</accession>
<name>A0A7S1VVB9_9STRA</name>
<sequence length="145" mass="16226">MSDTNNESSARDAGVATSSVFLYHEESTPPFLPVLAILPFLLPVFWKYHVTVTQDKELSFGYSWASVNKILITTDMVGKATPLEEVHALKHWGGWGIRKNLKWDTGYIARNGPGVKIQVGTKEKSHTYVFNCQEPEKLCSILNGQ</sequence>
<keyword evidence="1" id="KW-1133">Transmembrane helix</keyword>
<organism evidence="2">
    <name type="scientific">Grammatophora oceanica</name>
    <dbReference type="NCBI Taxonomy" id="210454"/>
    <lineage>
        <taxon>Eukaryota</taxon>
        <taxon>Sar</taxon>
        <taxon>Stramenopiles</taxon>
        <taxon>Ochrophyta</taxon>
        <taxon>Bacillariophyta</taxon>
        <taxon>Fragilariophyceae</taxon>
        <taxon>Fragilariophycidae</taxon>
        <taxon>Rhabdonematales</taxon>
        <taxon>Grammatophoraceae</taxon>
        <taxon>Grammatophora</taxon>
    </lineage>
</organism>
<proteinExistence type="predicted"/>
<evidence type="ECO:0000313" key="2">
    <source>
        <dbReference type="EMBL" id="CAD9312315.1"/>
    </source>
</evidence>
<protein>
    <submittedName>
        <fullName evidence="2">Uncharacterized protein</fullName>
    </submittedName>
</protein>
<reference evidence="2" key="1">
    <citation type="submission" date="2021-01" db="EMBL/GenBank/DDBJ databases">
        <authorList>
            <person name="Corre E."/>
            <person name="Pelletier E."/>
            <person name="Niang G."/>
            <person name="Scheremetjew M."/>
            <person name="Finn R."/>
            <person name="Kale V."/>
            <person name="Holt S."/>
            <person name="Cochrane G."/>
            <person name="Meng A."/>
            <person name="Brown T."/>
            <person name="Cohen L."/>
        </authorList>
    </citation>
    <scope>NUCLEOTIDE SEQUENCE</scope>
    <source>
        <strain evidence="2">CCMP 410</strain>
    </source>
</reference>
<keyword evidence="1" id="KW-0812">Transmembrane</keyword>
<dbReference type="EMBL" id="HBGK01053279">
    <property type="protein sequence ID" value="CAD9312315.1"/>
    <property type="molecule type" value="Transcribed_RNA"/>
</dbReference>
<keyword evidence="1" id="KW-0472">Membrane</keyword>